<evidence type="ECO:0000256" key="1">
    <source>
        <dbReference type="ARBA" id="ARBA00004123"/>
    </source>
</evidence>
<dbReference type="EMBL" id="JAACXV010000318">
    <property type="protein sequence ID" value="KAF7280150.1"/>
    <property type="molecule type" value="Genomic_DNA"/>
</dbReference>
<dbReference type="InterPro" id="IPR009072">
    <property type="entry name" value="Histone-fold"/>
</dbReference>
<dbReference type="GO" id="GO:0006281">
    <property type="term" value="P:DNA repair"/>
    <property type="evidence" value="ECO:0007669"/>
    <property type="project" value="UniProtKB-KW"/>
</dbReference>
<dbReference type="GO" id="GO:0071821">
    <property type="term" value="C:FANCM-MHF complex"/>
    <property type="evidence" value="ECO:0007669"/>
    <property type="project" value="TreeGrafter"/>
</dbReference>
<dbReference type="GO" id="GO:0051382">
    <property type="term" value="P:kinetochore assembly"/>
    <property type="evidence" value="ECO:0007669"/>
    <property type="project" value="InterPro"/>
</dbReference>
<dbReference type="Gene3D" id="6.10.130.30">
    <property type="match status" value="1"/>
</dbReference>
<comment type="subcellular location">
    <subcellularLocation>
        <location evidence="1">Nucleus</location>
    </subcellularLocation>
</comment>
<sequence>MSEENNFPSKISTTFKHEVIKELLKSKFSSTKNKISEDAVELVVEIAKLLAIEAAARAANQAKLENKQVINLDHVECILPQVMLDFA</sequence>
<keyword evidence="4" id="KW-0227">DNA damage</keyword>
<name>A0A834IM30_RHYFE</name>
<protein>
    <recommendedName>
        <fullName evidence="3">Centromere protein X</fullName>
    </recommendedName>
</protein>
<dbReference type="GO" id="GO:0031297">
    <property type="term" value="P:replication fork processing"/>
    <property type="evidence" value="ECO:0007669"/>
    <property type="project" value="TreeGrafter"/>
</dbReference>
<dbReference type="Pfam" id="PF09415">
    <property type="entry name" value="CENP-X"/>
    <property type="match status" value="1"/>
</dbReference>
<organism evidence="9 10">
    <name type="scientific">Rhynchophorus ferrugineus</name>
    <name type="common">Red palm weevil</name>
    <name type="synonym">Curculio ferrugineus</name>
    <dbReference type="NCBI Taxonomy" id="354439"/>
    <lineage>
        <taxon>Eukaryota</taxon>
        <taxon>Metazoa</taxon>
        <taxon>Ecdysozoa</taxon>
        <taxon>Arthropoda</taxon>
        <taxon>Hexapoda</taxon>
        <taxon>Insecta</taxon>
        <taxon>Pterygota</taxon>
        <taxon>Neoptera</taxon>
        <taxon>Endopterygota</taxon>
        <taxon>Coleoptera</taxon>
        <taxon>Polyphaga</taxon>
        <taxon>Cucujiformia</taxon>
        <taxon>Curculionidae</taxon>
        <taxon>Dryophthorinae</taxon>
        <taxon>Rhynchophorus</taxon>
    </lineage>
</organism>
<dbReference type="AlphaFoldDB" id="A0A834IM30"/>
<evidence type="ECO:0000256" key="4">
    <source>
        <dbReference type="ARBA" id="ARBA00022763"/>
    </source>
</evidence>
<evidence type="ECO:0000256" key="8">
    <source>
        <dbReference type="ARBA" id="ARBA00047146"/>
    </source>
</evidence>
<dbReference type="GO" id="GO:0046982">
    <property type="term" value="F:protein heterodimerization activity"/>
    <property type="evidence" value="ECO:0007669"/>
    <property type="project" value="InterPro"/>
</dbReference>
<keyword evidence="6" id="KW-0234">DNA repair</keyword>
<comment type="similarity">
    <text evidence="2">Belongs to the CENP-X/MHF2 family.</text>
</comment>
<dbReference type="GO" id="GO:0043240">
    <property type="term" value="C:Fanconi anaemia nuclear complex"/>
    <property type="evidence" value="ECO:0007669"/>
    <property type="project" value="TreeGrafter"/>
</dbReference>
<evidence type="ECO:0000256" key="5">
    <source>
        <dbReference type="ARBA" id="ARBA00023125"/>
    </source>
</evidence>
<dbReference type="CDD" id="cd22921">
    <property type="entry name" value="HFD_CENP-X"/>
    <property type="match status" value="1"/>
</dbReference>
<keyword evidence="10" id="KW-1185">Reference proteome</keyword>
<keyword evidence="7" id="KW-0539">Nucleus</keyword>
<evidence type="ECO:0000313" key="10">
    <source>
        <dbReference type="Proteomes" id="UP000625711"/>
    </source>
</evidence>
<dbReference type="PANTHER" id="PTHR28680">
    <property type="entry name" value="CENTROMERE PROTEIN X"/>
    <property type="match status" value="1"/>
</dbReference>
<keyword evidence="5" id="KW-0238">DNA-binding</keyword>
<proteinExistence type="inferred from homology"/>
<dbReference type="Proteomes" id="UP000625711">
    <property type="component" value="Unassembled WGS sequence"/>
</dbReference>
<evidence type="ECO:0000313" key="9">
    <source>
        <dbReference type="EMBL" id="KAF7280150.1"/>
    </source>
</evidence>
<evidence type="ECO:0000256" key="6">
    <source>
        <dbReference type="ARBA" id="ARBA00023204"/>
    </source>
</evidence>
<dbReference type="GO" id="GO:0000712">
    <property type="term" value="P:resolution of meiotic recombination intermediates"/>
    <property type="evidence" value="ECO:0007669"/>
    <property type="project" value="TreeGrafter"/>
</dbReference>
<dbReference type="InterPro" id="IPR018552">
    <property type="entry name" value="CENP-X"/>
</dbReference>
<evidence type="ECO:0000256" key="7">
    <source>
        <dbReference type="ARBA" id="ARBA00023242"/>
    </source>
</evidence>
<dbReference type="OrthoDB" id="2500381at2759"/>
<dbReference type="GO" id="GO:0003677">
    <property type="term" value="F:DNA binding"/>
    <property type="evidence" value="ECO:0007669"/>
    <property type="project" value="UniProtKB-KW"/>
</dbReference>
<dbReference type="PANTHER" id="PTHR28680:SF1">
    <property type="entry name" value="CENTROMERE PROTEIN X"/>
    <property type="match status" value="1"/>
</dbReference>
<dbReference type="SUPFAM" id="SSF47113">
    <property type="entry name" value="Histone-fold"/>
    <property type="match status" value="1"/>
</dbReference>
<comment type="subunit">
    <text evidence="8">Heterodimer with CENPX, sometimes called MHF; this interaction stabilizes both partners. MHF heterodimers can assemble to form tetrameric structures. MHF also coassemble with CENPT-CENPW heterodimers at centromeres to form the tetrameric CENP-T-W-S-X complex. Forms a discrete complex with FANCM and CENPX, called FANCM-MHF; this interaction, probably mediated by direct binding between CENPS and FANCM, leads to synergistic activation of double-stranded DNA binding and strongly stimulates FANCM-mediated DNA remodeling. Recruited by FANCM to the Fanconi anemia (FA) core complex, which consists of CENPS, CENPX, FANCA, FANCB, FANCC, FANCE, FANCF, FANCG, FANCL, FANCM, FAAP24 and FAAP100. The FA core complex associates with Bloom syndrome (BLM) complex, which consists of at least BLM, DNA topoisomerase 3-alpha (TOP3A), RMI1/BLAP75, RPA1/RPA70 and RPA2/RPA32. The super complex between FA and BLM is called BRAFT.</text>
</comment>
<comment type="caution">
    <text evidence="9">The sequence shown here is derived from an EMBL/GenBank/DDBJ whole genome shotgun (WGS) entry which is preliminary data.</text>
</comment>
<accession>A0A834IM30</accession>
<evidence type="ECO:0000256" key="3">
    <source>
        <dbReference type="ARBA" id="ARBA00016388"/>
    </source>
</evidence>
<gene>
    <name evidence="9" type="ORF">GWI33_006326</name>
</gene>
<evidence type="ECO:0000256" key="2">
    <source>
        <dbReference type="ARBA" id="ARBA00009359"/>
    </source>
</evidence>
<reference evidence="9" key="1">
    <citation type="submission" date="2020-08" db="EMBL/GenBank/DDBJ databases">
        <title>Genome sequencing and assembly of the red palm weevil Rhynchophorus ferrugineus.</title>
        <authorList>
            <person name="Dias G.B."/>
            <person name="Bergman C.M."/>
            <person name="Manee M."/>
        </authorList>
    </citation>
    <scope>NUCLEOTIDE SEQUENCE</scope>
    <source>
        <strain evidence="9">AA-2017</strain>
        <tissue evidence="9">Whole larva</tissue>
    </source>
</reference>